<accession>A0AAX2F2D0</accession>
<comment type="caution">
    <text evidence="1">The sequence shown here is derived from an EMBL/GenBank/DDBJ whole genome shotgun (WGS) entry which is preliminary data.</text>
</comment>
<dbReference type="AlphaFoldDB" id="A0AAX2F2D0"/>
<name>A0AAX2F2D0_9BACT</name>
<dbReference type="Proteomes" id="UP000184105">
    <property type="component" value="Unassembled WGS sequence"/>
</dbReference>
<gene>
    <name evidence="1" type="ORF">SAMN05444364_1062</name>
</gene>
<sequence>MKSNMQIYKKSLVLSDIYFIFAADILFLKDTIMRVKKLLVIALLALPMMGMAQSSYVQIGESANTTQFENKQNSAAYQQWLSQYEECGQQINAISEQYQKEVDKRGYPKKKTVKAKIALINQYISLLQQQRDSPELNQGVDLDKVNSKISMWQEQLQGLTALLKKI</sequence>
<evidence type="ECO:0000313" key="2">
    <source>
        <dbReference type="Proteomes" id="UP000184105"/>
    </source>
</evidence>
<protein>
    <submittedName>
        <fullName evidence="1">Uncharacterized protein</fullName>
    </submittedName>
</protein>
<organism evidence="1 2">
    <name type="scientific">Prevotella scopos JCM 17725</name>
    <dbReference type="NCBI Taxonomy" id="1236518"/>
    <lineage>
        <taxon>Bacteria</taxon>
        <taxon>Pseudomonadati</taxon>
        <taxon>Bacteroidota</taxon>
        <taxon>Bacteroidia</taxon>
        <taxon>Bacteroidales</taxon>
        <taxon>Prevotellaceae</taxon>
        <taxon>Prevotella</taxon>
    </lineage>
</organism>
<evidence type="ECO:0000313" key="1">
    <source>
        <dbReference type="EMBL" id="SHF70007.1"/>
    </source>
</evidence>
<dbReference type="EMBL" id="FQWA01000006">
    <property type="protein sequence ID" value="SHF70007.1"/>
    <property type="molecule type" value="Genomic_DNA"/>
</dbReference>
<keyword evidence="2" id="KW-1185">Reference proteome</keyword>
<reference evidence="1 2" key="1">
    <citation type="submission" date="2016-11" db="EMBL/GenBank/DDBJ databases">
        <authorList>
            <person name="Varghese N."/>
            <person name="Submissions S."/>
        </authorList>
    </citation>
    <scope>NUCLEOTIDE SEQUENCE [LARGE SCALE GENOMIC DNA]</scope>
    <source>
        <strain evidence="1 2">DSM 22613</strain>
    </source>
</reference>
<proteinExistence type="predicted"/>